<dbReference type="PANTHER" id="PTHR24135:SF17">
    <property type="entry name" value="SH3 AND MULTIPLE ANKYRIN REPEAT DOMAINS PROTEIN 2"/>
    <property type="match status" value="1"/>
</dbReference>
<protein>
    <submittedName>
        <fullName evidence="2">Uncharacterized protein</fullName>
    </submittedName>
</protein>
<sequence length="108" mass="11626">MRRQKSIDSRITLSGITEEERQFLAPPMLKFTRSLSMPDASEDIPPPPATLPPSPPPPSSPSPFNTPKSPAPRGYGTIKPTFNQNAGTKSPSPAVRSDNVGTIMRDKG</sequence>
<name>A0ABN9FV03_9NEOB</name>
<evidence type="ECO:0000313" key="2">
    <source>
        <dbReference type="EMBL" id="CAI9600875.1"/>
    </source>
</evidence>
<dbReference type="EMBL" id="CATNWA010017490">
    <property type="protein sequence ID" value="CAI9600875.1"/>
    <property type="molecule type" value="Genomic_DNA"/>
</dbReference>
<feature type="region of interest" description="Disordered" evidence="1">
    <location>
        <begin position="24"/>
        <end position="108"/>
    </location>
</feature>
<organism evidence="2 3">
    <name type="scientific">Staurois parvus</name>
    <dbReference type="NCBI Taxonomy" id="386267"/>
    <lineage>
        <taxon>Eukaryota</taxon>
        <taxon>Metazoa</taxon>
        <taxon>Chordata</taxon>
        <taxon>Craniata</taxon>
        <taxon>Vertebrata</taxon>
        <taxon>Euteleostomi</taxon>
        <taxon>Amphibia</taxon>
        <taxon>Batrachia</taxon>
        <taxon>Anura</taxon>
        <taxon>Neobatrachia</taxon>
        <taxon>Ranoidea</taxon>
        <taxon>Ranidae</taxon>
        <taxon>Staurois</taxon>
    </lineage>
</organism>
<comment type="caution">
    <text evidence="2">The sequence shown here is derived from an EMBL/GenBank/DDBJ whole genome shotgun (WGS) entry which is preliminary data.</text>
</comment>
<keyword evidence="3" id="KW-1185">Reference proteome</keyword>
<evidence type="ECO:0000256" key="1">
    <source>
        <dbReference type="SAM" id="MobiDB-lite"/>
    </source>
</evidence>
<reference evidence="2" key="1">
    <citation type="submission" date="2023-05" db="EMBL/GenBank/DDBJ databases">
        <authorList>
            <person name="Stuckert A."/>
        </authorList>
    </citation>
    <scope>NUCLEOTIDE SEQUENCE</scope>
</reference>
<dbReference type="Proteomes" id="UP001162483">
    <property type="component" value="Unassembled WGS sequence"/>
</dbReference>
<gene>
    <name evidence="2" type="ORF">SPARVUS_LOCUS12867039</name>
</gene>
<feature type="compositionally biased region" description="Polar residues" evidence="1">
    <location>
        <begin position="80"/>
        <end position="91"/>
    </location>
</feature>
<proteinExistence type="predicted"/>
<feature type="non-terminal residue" evidence="2">
    <location>
        <position position="108"/>
    </location>
</feature>
<accession>A0ABN9FV03</accession>
<dbReference type="PANTHER" id="PTHR24135">
    <property type="entry name" value="SH3 AND MULTIPLE ANKYRIN REPEAT DOMAINS PROTEIN"/>
    <property type="match status" value="1"/>
</dbReference>
<dbReference type="InterPro" id="IPR051569">
    <property type="entry name" value="SHANK"/>
</dbReference>
<feature type="compositionally biased region" description="Pro residues" evidence="1">
    <location>
        <begin position="44"/>
        <end position="61"/>
    </location>
</feature>
<evidence type="ECO:0000313" key="3">
    <source>
        <dbReference type="Proteomes" id="UP001162483"/>
    </source>
</evidence>